<dbReference type="SUPFAM" id="SSF56436">
    <property type="entry name" value="C-type lectin-like"/>
    <property type="match status" value="1"/>
</dbReference>
<keyword evidence="4" id="KW-1185">Reference proteome</keyword>
<accession>A0A4Q2RV49</accession>
<dbReference type="GO" id="GO:0120147">
    <property type="term" value="F:formylglycine-generating oxidase activity"/>
    <property type="evidence" value="ECO:0007669"/>
    <property type="project" value="TreeGrafter"/>
</dbReference>
<evidence type="ECO:0000313" key="4">
    <source>
        <dbReference type="Proteomes" id="UP000294071"/>
    </source>
</evidence>
<evidence type="ECO:0000256" key="1">
    <source>
        <dbReference type="SAM" id="MobiDB-lite"/>
    </source>
</evidence>
<dbReference type="Gene3D" id="3.90.1580.10">
    <property type="entry name" value="paralog of FGE (formylglycine-generating enzyme)"/>
    <property type="match status" value="1"/>
</dbReference>
<protein>
    <submittedName>
        <fullName evidence="3">Formylglycine-generating enzyme family protein</fullName>
    </submittedName>
</protein>
<sequence length="300" mass="32066">MSGCCSPSAGDREGRTGGREPEPVVVRRPGGPSALLDLPGATALVGSDDPDHPEEWPVREVVLAPYRIAGCTVTNAEFAGFVSATGHRTEAEAFGWSFVFGGLLPDDFPPTRGVAAAPWWREVHGADWAHPEGPQSGVDDRGDHPVVHVSRRDAEAYAAWAGGRLPTEDEWEHAARGGLVGQPFPWGEELEPGGEHRMNVWQGTFPTHDTAEDGWRGTAPVRAYPPNALGLHATTGNVWEWCAGPWAPGDAGGVSRGGSYLCHASYCRRYRVSARQSHTPDSTAGNLGFRIAADRPDLPA</sequence>
<dbReference type="Proteomes" id="UP000294071">
    <property type="component" value="Unassembled WGS sequence"/>
</dbReference>
<dbReference type="EMBL" id="SDWT01000001">
    <property type="protein sequence ID" value="RYB92927.1"/>
    <property type="molecule type" value="Genomic_DNA"/>
</dbReference>
<feature type="compositionally biased region" description="Basic and acidic residues" evidence="1">
    <location>
        <begin position="10"/>
        <end position="22"/>
    </location>
</feature>
<name>A0A4Q2RV49_9ACTN</name>
<feature type="compositionally biased region" description="Low complexity" evidence="1">
    <location>
        <begin position="23"/>
        <end position="32"/>
    </location>
</feature>
<dbReference type="PANTHER" id="PTHR23150:SF19">
    <property type="entry name" value="FORMYLGLYCINE-GENERATING ENZYME"/>
    <property type="match status" value="1"/>
</dbReference>
<feature type="domain" description="Sulfatase-modifying factor enzyme-like" evidence="2">
    <location>
        <begin position="36"/>
        <end position="292"/>
    </location>
</feature>
<comment type="caution">
    <text evidence="3">The sequence shown here is derived from an EMBL/GenBank/DDBJ whole genome shotgun (WGS) entry which is preliminary data.</text>
</comment>
<proteinExistence type="predicted"/>
<evidence type="ECO:0000259" key="2">
    <source>
        <dbReference type="Pfam" id="PF03781"/>
    </source>
</evidence>
<gene>
    <name evidence="3" type="ORF">EUA93_00300</name>
</gene>
<organism evidence="3 4">
    <name type="scientific">Nocardioides oleivorans</name>
    <dbReference type="NCBI Taxonomy" id="273676"/>
    <lineage>
        <taxon>Bacteria</taxon>
        <taxon>Bacillati</taxon>
        <taxon>Actinomycetota</taxon>
        <taxon>Actinomycetes</taxon>
        <taxon>Propionibacteriales</taxon>
        <taxon>Nocardioidaceae</taxon>
        <taxon>Nocardioides</taxon>
    </lineage>
</organism>
<dbReference type="Pfam" id="PF03781">
    <property type="entry name" value="FGE-sulfatase"/>
    <property type="match status" value="1"/>
</dbReference>
<evidence type="ECO:0000313" key="3">
    <source>
        <dbReference type="EMBL" id="RYB92927.1"/>
    </source>
</evidence>
<dbReference type="AlphaFoldDB" id="A0A4Q2RV49"/>
<dbReference type="InterPro" id="IPR016187">
    <property type="entry name" value="CTDL_fold"/>
</dbReference>
<dbReference type="RefSeq" id="WP_129397838.1">
    <property type="nucleotide sequence ID" value="NZ_SDWT01000001.1"/>
</dbReference>
<dbReference type="InterPro" id="IPR051043">
    <property type="entry name" value="Sulfatase_Mod_Factor_Kinase"/>
</dbReference>
<dbReference type="InterPro" id="IPR005532">
    <property type="entry name" value="SUMF_dom"/>
</dbReference>
<dbReference type="InterPro" id="IPR042095">
    <property type="entry name" value="SUMF_sf"/>
</dbReference>
<dbReference type="PANTHER" id="PTHR23150">
    <property type="entry name" value="SULFATASE MODIFYING FACTOR 1, 2"/>
    <property type="match status" value="1"/>
</dbReference>
<feature type="region of interest" description="Disordered" evidence="1">
    <location>
        <begin position="1"/>
        <end position="53"/>
    </location>
</feature>
<reference evidence="3 4" key="1">
    <citation type="submission" date="2019-01" db="EMBL/GenBank/DDBJ databases">
        <title>Novel species of Nocardioides.</title>
        <authorList>
            <person name="Liu Q."/>
            <person name="Xin Y.-H."/>
        </authorList>
    </citation>
    <scope>NUCLEOTIDE SEQUENCE [LARGE SCALE GENOMIC DNA]</scope>
    <source>
        <strain evidence="3 4">CGMCC 4.6882</strain>
    </source>
</reference>
<dbReference type="OrthoDB" id="9768004at2"/>